<dbReference type="Pfam" id="PF03478">
    <property type="entry name" value="Beta-prop_KIB1-4"/>
    <property type="match status" value="1"/>
</dbReference>
<proteinExistence type="predicted"/>
<evidence type="ECO:0000259" key="2">
    <source>
        <dbReference type="Pfam" id="PF00646"/>
    </source>
</evidence>
<dbReference type="KEGG" id="bna:106436654"/>
<feature type="domain" description="F-box" evidence="2">
    <location>
        <begin position="107"/>
        <end position="139"/>
    </location>
</feature>
<accession>A0A816X2L0</accession>
<dbReference type="OrthoDB" id="1863935at2759"/>
<dbReference type="Gramene" id="CDX97344">
    <property type="protein sequence ID" value="CDX97344"/>
    <property type="gene ID" value="GSBRNA2T00104426001"/>
</dbReference>
<dbReference type="PANTHER" id="PTHR33127:SF42">
    <property type="entry name" value="F-BOX_KELCH-REPEAT PROTEIN"/>
    <property type="match status" value="1"/>
</dbReference>
<dbReference type="PANTHER" id="PTHR33127">
    <property type="entry name" value="TRANSMEMBRANE PROTEIN"/>
    <property type="match status" value="1"/>
</dbReference>
<keyword evidence="1" id="KW-0812">Transmembrane</keyword>
<evidence type="ECO:0000259" key="3">
    <source>
        <dbReference type="Pfam" id="PF03478"/>
    </source>
</evidence>
<reference evidence="4" key="1">
    <citation type="submission" date="2021-01" db="EMBL/GenBank/DDBJ databases">
        <authorList>
            <consortium name="Genoscope - CEA"/>
            <person name="William W."/>
        </authorList>
    </citation>
    <scope>NUCLEOTIDE SEQUENCE</scope>
</reference>
<protein>
    <submittedName>
        <fullName evidence="4">(rape) hypothetical protein</fullName>
    </submittedName>
</protein>
<keyword evidence="6" id="KW-1185">Reference proteome</keyword>
<sequence>MFCQVSRTGLNNLADGSFGLVAPIRVFEVIYKGYEWTWPFFWMLHFVLAVIFLIYGSCYKYSTPSSLSSITMAGRKGTIYSPTVDVKGNGFLERKKGSKEAANPSFADLPLCLLEVIISQLDLKDNIRASATCKTWREAGLYVRLVDKPPWLMYLPKRGNSFEMYDPLQKKMYTLNLPELSKSTVCYSRDGWLLMRKTASHQIFFFNPFTRKLINLPKLELSYDAIAFSCAPTSGTCVVLAFKNVEYGTVTTSTCHPEATEWVTEGLVCYIRYRSDSLKHSNIVYANRRFYCLDDKGRLYYFEPSSREWSFSYTYSPPCPYISSRYERKKKRVFLAVRKGVFFTIYTCGGEKPMVYKLDESSDWEEINSTTLDGLTIFTSLYSYEMRVNLPWMRHSVYFPKVRLSNKCCVSYSFNEERYFPRKQWQEQEDLCPVENLWIRPPKKAIEYM</sequence>
<dbReference type="Pfam" id="PF00646">
    <property type="entry name" value="F-box"/>
    <property type="match status" value="1"/>
</dbReference>
<dbReference type="SUPFAM" id="SSF81383">
    <property type="entry name" value="F-box domain"/>
    <property type="match status" value="1"/>
</dbReference>
<feature type="transmembrane region" description="Helical" evidence="1">
    <location>
        <begin position="40"/>
        <end position="59"/>
    </location>
</feature>
<gene>
    <name evidence="4" type="ORF">DARMORV10_A02P25680.1</name>
    <name evidence="5" type="ORF">HID58_006410</name>
</gene>
<dbReference type="EMBL" id="JAGKQM010000002">
    <property type="protein sequence ID" value="KAH0938949.1"/>
    <property type="molecule type" value="Genomic_DNA"/>
</dbReference>
<evidence type="ECO:0000313" key="4">
    <source>
        <dbReference type="EMBL" id="CAF2141519.1"/>
    </source>
</evidence>
<evidence type="ECO:0000256" key="1">
    <source>
        <dbReference type="SAM" id="Phobius"/>
    </source>
</evidence>
<dbReference type="InterPro" id="IPR005174">
    <property type="entry name" value="KIB1-4_b-propeller"/>
</dbReference>
<dbReference type="Proteomes" id="UP000824890">
    <property type="component" value="Unassembled WGS sequence"/>
</dbReference>
<feature type="domain" description="KIB1-4 beta-propeller" evidence="3">
    <location>
        <begin position="165"/>
        <end position="378"/>
    </location>
</feature>
<organism evidence="4">
    <name type="scientific">Brassica napus</name>
    <name type="common">Rape</name>
    <dbReference type="NCBI Taxonomy" id="3708"/>
    <lineage>
        <taxon>Eukaryota</taxon>
        <taxon>Viridiplantae</taxon>
        <taxon>Streptophyta</taxon>
        <taxon>Embryophyta</taxon>
        <taxon>Tracheophyta</taxon>
        <taxon>Spermatophyta</taxon>
        <taxon>Magnoliopsida</taxon>
        <taxon>eudicotyledons</taxon>
        <taxon>Gunneridae</taxon>
        <taxon>Pentapetalae</taxon>
        <taxon>rosids</taxon>
        <taxon>malvids</taxon>
        <taxon>Brassicales</taxon>
        <taxon>Brassicaceae</taxon>
        <taxon>Brassiceae</taxon>
        <taxon>Brassica</taxon>
    </lineage>
</organism>
<dbReference type="Proteomes" id="UP001295469">
    <property type="component" value="Chromosome A02"/>
</dbReference>
<keyword evidence="1" id="KW-0472">Membrane</keyword>
<dbReference type="OMA" id="NSFEMYD"/>
<dbReference type="InterPro" id="IPR001810">
    <property type="entry name" value="F-box_dom"/>
</dbReference>
<dbReference type="Gene3D" id="1.20.1280.50">
    <property type="match status" value="1"/>
</dbReference>
<keyword evidence="1" id="KW-1133">Transmembrane helix</keyword>
<evidence type="ECO:0000313" key="5">
    <source>
        <dbReference type="EMBL" id="KAH0938949.1"/>
    </source>
</evidence>
<evidence type="ECO:0000313" key="6">
    <source>
        <dbReference type="Proteomes" id="UP000824890"/>
    </source>
</evidence>
<dbReference type="AlphaFoldDB" id="A0A816X2L0"/>
<dbReference type="EMBL" id="HG994356">
    <property type="protein sequence ID" value="CAF2141519.1"/>
    <property type="molecule type" value="Genomic_DNA"/>
</dbReference>
<name>A0A816X2L0_BRANA</name>
<dbReference type="InterPro" id="IPR036047">
    <property type="entry name" value="F-box-like_dom_sf"/>
</dbReference>
<reference evidence="5 6" key="2">
    <citation type="submission" date="2021-05" db="EMBL/GenBank/DDBJ databases">
        <title>Genome Assembly of Synthetic Allotetraploid Brassica napus Reveals Homoeologous Exchanges between Subgenomes.</title>
        <authorList>
            <person name="Davis J.T."/>
        </authorList>
    </citation>
    <scope>NUCLEOTIDE SEQUENCE [LARGE SCALE GENOMIC DNA]</scope>
    <source>
        <strain evidence="6">cv. Da-Ae</strain>
        <tissue evidence="5">Seedling</tissue>
    </source>
</reference>
<dbReference type="CDD" id="cd09917">
    <property type="entry name" value="F-box_SF"/>
    <property type="match status" value="1"/>
</dbReference>